<dbReference type="EMBL" id="MU853225">
    <property type="protein sequence ID" value="KAK4126298.1"/>
    <property type="molecule type" value="Genomic_DNA"/>
</dbReference>
<proteinExistence type="predicted"/>
<gene>
    <name evidence="2" type="ORF">N657DRAFT_632401</name>
</gene>
<evidence type="ECO:0000313" key="3">
    <source>
        <dbReference type="Proteomes" id="UP001302602"/>
    </source>
</evidence>
<dbReference type="AlphaFoldDB" id="A0AAN6U4F8"/>
<feature type="compositionally biased region" description="Low complexity" evidence="1">
    <location>
        <begin position="62"/>
        <end position="76"/>
    </location>
</feature>
<evidence type="ECO:0000256" key="1">
    <source>
        <dbReference type="SAM" id="MobiDB-lite"/>
    </source>
</evidence>
<name>A0AAN6U4F8_9PEZI</name>
<reference evidence="2" key="1">
    <citation type="journal article" date="2023" name="Mol. Phylogenet. Evol.">
        <title>Genome-scale phylogeny and comparative genomics of the fungal order Sordariales.</title>
        <authorList>
            <person name="Hensen N."/>
            <person name="Bonometti L."/>
            <person name="Westerberg I."/>
            <person name="Brannstrom I.O."/>
            <person name="Guillou S."/>
            <person name="Cros-Aarteil S."/>
            <person name="Calhoun S."/>
            <person name="Haridas S."/>
            <person name="Kuo A."/>
            <person name="Mondo S."/>
            <person name="Pangilinan J."/>
            <person name="Riley R."/>
            <person name="LaButti K."/>
            <person name="Andreopoulos B."/>
            <person name="Lipzen A."/>
            <person name="Chen C."/>
            <person name="Yan M."/>
            <person name="Daum C."/>
            <person name="Ng V."/>
            <person name="Clum A."/>
            <person name="Steindorff A."/>
            <person name="Ohm R.A."/>
            <person name="Martin F."/>
            <person name="Silar P."/>
            <person name="Natvig D.O."/>
            <person name="Lalanne C."/>
            <person name="Gautier V."/>
            <person name="Ament-Velasquez S.L."/>
            <person name="Kruys A."/>
            <person name="Hutchinson M.I."/>
            <person name="Powell A.J."/>
            <person name="Barry K."/>
            <person name="Miller A.N."/>
            <person name="Grigoriev I.V."/>
            <person name="Debuchy R."/>
            <person name="Gladieux P."/>
            <person name="Hiltunen Thoren M."/>
            <person name="Johannesson H."/>
        </authorList>
    </citation>
    <scope>NUCLEOTIDE SEQUENCE</scope>
    <source>
        <strain evidence="2">CBS 731.68</strain>
    </source>
</reference>
<dbReference type="Proteomes" id="UP001302602">
    <property type="component" value="Unassembled WGS sequence"/>
</dbReference>
<comment type="caution">
    <text evidence="2">The sequence shown here is derived from an EMBL/GenBank/DDBJ whole genome shotgun (WGS) entry which is preliminary data.</text>
</comment>
<keyword evidence="3" id="KW-1185">Reference proteome</keyword>
<feature type="region of interest" description="Disordered" evidence="1">
    <location>
        <begin position="57"/>
        <end position="110"/>
    </location>
</feature>
<dbReference type="GeneID" id="87827909"/>
<reference evidence="2" key="2">
    <citation type="submission" date="2023-05" db="EMBL/GenBank/DDBJ databases">
        <authorList>
            <consortium name="Lawrence Berkeley National Laboratory"/>
            <person name="Steindorff A."/>
            <person name="Hensen N."/>
            <person name="Bonometti L."/>
            <person name="Westerberg I."/>
            <person name="Brannstrom I.O."/>
            <person name="Guillou S."/>
            <person name="Cros-Aarteil S."/>
            <person name="Calhoun S."/>
            <person name="Haridas S."/>
            <person name="Kuo A."/>
            <person name="Mondo S."/>
            <person name="Pangilinan J."/>
            <person name="Riley R."/>
            <person name="Labutti K."/>
            <person name="Andreopoulos B."/>
            <person name="Lipzen A."/>
            <person name="Chen C."/>
            <person name="Yanf M."/>
            <person name="Daum C."/>
            <person name="Ng V."/>
            <person name="Clum A."/>
            <person name="Ohm R."/>
            <person name="Martin F."/>
            <person name="Silar P."/>
            <person name="Natvig D."/>
            <person name="Lalanne C."/>
            <person name="Gautier V."/>
            <person name="Ament-Velasquez S.L."/>
            <person name="Kruys A."/>
            <person name="Hutchinson M.I."/>
            <person name="Powell A.J."/>
            <person name="Barry K."/>
            <person name="Miller A.N."/>
            <person name="Grigoriev I.V."/>
            <person name="Debuchy R."/>
            <person name="Gladieux P."/>
            <person name="Thoren M.H."/>
            <person name="Johannesson H."/>
        </authorList>
    </citation>
    <scope>NUCLEOTIDE SEQUENCE</scope>
    <source>
        <strain evidence="2">CBS 731.68</strain>
    </source>
</reference>
<dbReference type="RefSeq" id="XP_062650069.1">
    <property type="nucleotide sequence ID" value="XM_062791140.1"/>
</dbReference>
<protein>
    <submittedName>
        <fullName evidence="2">Uncharacterized protein</fullName>
    </submittedName>
</protein>
<sequence length="142" mass="16114">MTRQYYCWKVCLTFRCGCTEYTPTAHRCGPSREGCNRWLTYKRTDKACEEHRLLEGWGLNDNNNNSSSSNNNSGGRQVEGGRGRGESGEANEPWMESTDHITVGENEDTSEGVYYEKKTTLGKMANIDWVTRKESPNGKQLC</sequence>
<evidence type="ECO:0000313" key="2">
    <source>
        <dbReference type="EMBL" id="KAK4126298.1"/>
    </source>
</evidence>
<accession>A0AAN6U4F8</accession>
<organism evidence="2 3">
    <name type="scientific">Parathielavia appendiculata</name>
    <dbReference type="NCBI Taxonomy" id="2587402"/>
    <lineage>
        <taxon>Eukaryota</taxon>
        <taxon>Fungi</taxon>
        <taxon>Dikarya</taxon>
        <taxon>Ascomycota</taxon>
        <taxon>Pezizomycotina</taxon>
        <taxon>Sordariomycetes</taxon>
        <taxon>Sordariomycetidae</taxon>
        <taxon>Sordariales</taxon>
        <taxon>Chaetomiaceae</taxon>
        <taxon>Parathielavia</taxon>
    </lineage>
</organism>